<keyword evidence="2" id="KW-0472">Membrane</keyword>
<dbReference type="GO" id="GO:0019867">
    <property type="term" value="C:outer membrane"/>
    <property type="evidence" value="ECO:0007669"/>
    <property type="project" value="InterPro"/>
</dbReference>
<feature type="chain" id="PRO_5019330102" evidence="3">
    <location>
        <begin position="22"/>
        <end position="401"/>
    </location>
</feature>
<dbReference type="Gene3D" id="2.40.160.50">
    <property type="entry name" value="membrane protein fhac: a member of the omp85/tpsb transporter family"/>
    <property type="match status" value="1"/>
</dbReference>
<dbReference type="EMBL" id="RBIE01000001">
    <property type="protein sequence ID" value="RKQ63707.1"/>
    <property type="molecule type" value="Genomic_DNA"/>
</dbReference>
<dbReference type="InterPro" id="IPR010827">
    <property type="entry name" value="BamA/TamA_POTRA"/>
</dbReference>
<accession>A0A420W8S1</accession>
<organism evidence="5 6">
    <name type="scientific">Thermovibrio guaymasensis</name>
    <dbReference type="NCBI Taxonomy" id="240167"/>
    <lineage>
        <taxon>Bacteria</taxon>
        <taxon>Pseudomonadati</taxon>
        <taxon>Aquificota</taxon>
        <taxon>Aquificia</taxon>
        <taxon>Desulfurobacteriales</taxon>
        <taxon>Desulfurobacteriaceae</taxon>
        <taxon>Thermovibrio</taxon>
    </lineage>
</organism>
<evidence type="ECO:0000313" key="5">
    <source>
        <dbReference type="EMBL" id="RKQ63707.1"/>
    </source>
</evidence>
<dbReference type="RefSeq" id="WP_121169945.1">
    <property type="nucleotide sequence ID" value="NZ_RBIE01000001.1"/>
</dbReference>
<dbReference type="OrthoDB" id="5778797at2"/>
<keyword evidence="3" id="KW-0732">Signal</keyword>
<dbReference type="Pfam" id="PF07244">
    <property type="entry name" value="POTRA"/>
    <property type="match status" value="1"/>
</dbReference>
<keyword evidence="6" id="KW-1185">Reference proteome</keyword>
<evidence type="ECO:0000256" key="3">
    <source>
        <dbReference type="SAM" id="SignalP"/>
    </source>
</evidence>
<reference evidence="5 6" key="1">
    <citation type="submission" date="2018-10" db="EMBL/GenBank/DDBJ databases">
        <title>Genomic Encyclopedia of Type Strains, Phase IV (KMG-IV): sequencing the most valuable type-strain genomes for metagenomic binning, comparative biology and taxonomic classification.</title>
        <authorList>
            <person name="Goeker M."/>
        </authorList>
    </citation>
    <scope>NUCLEOTIDE SEQUENCE [LARGE SCALE GENOMIC DNA]</scope>
    <source>
        <strain evidence="5 6">DSM 15521</strain>
    </source>
</reference>
<dbReference type="PROSITE" id="PS51779">
    <property type="entry name" value="POTRA"/>
    <property type="match status" value="1"/>
</dbReference>
<gene>
    <name evidence="5" type="ORF">C7457_0587</name>
</gene>
<dbReference type="AlphaFoldDB" id="A0A420W8S1"/>
<evidence type="ECO:0000313" key="6">
    <source>
        <dbReference type="Proteomes" id="UP000280881"/>
    </source>
</evidence>
<evidence type="ECO:0000259" key="4">
    <source>
        <dbReference type="PROSITE" id="PS51779"/>
    </source>
</evidence>
<feature type="domain" description="POTRA" evidence="4">
    <location>
        <begin position="22"/>
        <end position="93"/>
    </location>
</feature>
<sequence>MRKFSLLILLLLSFSSLNSYAAVVKRIEIEGLKWTKERFVRRELLIKEGKKFDPKDLSLSVRNLLNTHLFYRVETSVKEDKEGVTVKLRLKEKFPIVPLPRVRFKDDGSYKAGMEVRHYNLFGMGHKLYTGYVKWYNTDKPSKKVFVNLSLYRIIYNTADLSFGAFYQEDYKSLIKKGKKLGDYKEKSYTFPVSVRLYLDREKINQITFGLTPYLSFPDTLTSDKHLYYLNLRYTKDYSTDMVYYTLGKSFSIGGSLAAPEISSVFTGKLDLSYLKSIKRGDLKTFLYKVFLGTKVGYSGNGYNVSSPIPGYKSEEMENKRYVAGNFSYRFPVVDKSIFVKPSFWVGDSFENTPDDILISAGVEVTAFWARLADGIIKFKLFRGLGSKADTQSYFKLSFRW</sequence>
<evidence type="ECO:0000256" key="1">
    <source>
        <dbReference type="ARBA" id="ARBA00004370"/>
    </source>
</evidence>
<evidence type="ECO:0000256" key="2">
    <source>
        <dbReference type="ARBA" id="ARBA00023136"/>
    </source>
</evidence>
<dbReference type="Proteomes" id="UP000280881">
    <property type="component" value="Unassembled WGS sequence"/>
</dbReference>
<protein>
    <submittedName>
        <fullName evidence="5">Surface antigen-like variable number repeat protein</fullName>
    </submittedName>
</protein>
<comment type="caution">
    <text evidence="5">The sequence shown here is derived from an EMBL/GenBank/DDBJ whole genome shotgun (WGS) entry which is preliminary data.</text>
</comment>
<comment type="subcellular location">
    <subcellularLocation>
        <location evidence="1">Membrane</location>
    </subcellularLocation>
</comment>
<dbReference type="InterPro" id="IPR034746">
    <property type="entry name" value="POTRA"/>
</dbReference>
<proteinExistence type="predicted"/>
<dbReference type="Gene3D" id="3.10.20.310">
    <property type="entry name" value="membrane protein fhac"/>
    <property type="match status" value="1"/>
</dbReference>
<name>A0A420W8S1_9BACT</name>
<feature type="signal peptide" evidence="3">
    <location>
        <begin position="1"/>
        <end position="21"/>
    </location>
</feature>